<evidence type="ECO:0000256" key="9">
    <source>
        <dbReference type="ARBA" id="ARBA00023163"/>
    </source>
</evidence>
<gene>
    <name evidence="18" type="ORF">IRJ41_018343</name>
</gene>
<proteinExistence type="inferred from homology"/>
<name>A0A9W7TTP5_TRIRA</name>
<evidence type="ECO:0000256" key="15">
    <source>
        <dbReference type="SAM" id="MobiDB-lite"/>
    </source>
</evidence>
<dbReference type="InterPro" id="IPR009057">
    <property type="entry name" value="Homeodomain-like_sf"/>
</dbReference>
<dbReference type="PANTHER" id="PTHR24329:SF322">
    <property type="entry name" value="HOMEOBOX PROTEIN ARISTALESS-LIKE 4"/>
    <property type="match status" value="1"/>
</dbReference>
<reference evidence="18" key="1">
    <citation type="submission" date="2021-02" db="EMBL/GenBank/DDBJ databases">
        <title>Comparative genomics reveals that relaxation of natural selection precedes convergent phenotypic evolution of cavefish.</title>
        <authorList>
            <person name="Peng Z."/>
        </authorList>
    </citation>
    <scope>NUCLEOTIDE SEQUENCE</scope>
    <source>
        <tissue evidence="18">Muscle</tissue>
    </source>
</reference>
<comment type="subcellular location">
    <subcellularLocation>
        <location evidence="1 13 14">Nucleus</location>
    </subcellularLocation>
</comment>
<dbReference type="InterPro" id="IPR050649">
    <property type="entry name" value="Paired_Homeobox_TFs"/>
</dbReference>
<evidence type="ECO:0000256" key="11">
    <source>
        <dbReference type="ARBA" id="ARBA00064179"/>
    </source>
</evidence>
<dbReference type="GO" id="GO:0000977">
    <property type="term" value="F:RNA polymerase II transcription regulatory region sequence-specific DNA binding"/>
    <property type="evidence" value="ECO:0007669"/>
    <property type="project" value="TreeGrafter"/>
</dbReference>
<protein>
    <recommendedName>
        <fullName evidence="12">Homeobox protein aristaless-like 4</fullName>
    </recommendedName>
</protein>
<dbReference type="InterPro" id="IPR001356">
    <property type="entry name" value="HD"/>
</dbReference>
<keyword evidence="10 13" id="KW-0539">Nucleus</keyword>
<evidence type="ECO:0000256" key="1">
    <source>
        <dbReference type="ARBA" id="ARBA00004123"/>
    </source>
</evidence>
<dbReference type="Gene3D" id="1.10.10.60">
    <property type="entry name" value="Homeodomain-like"/>
    <property type="match status" value="1"/>
</dbReference>
<sequence length="355" mass="39309">MNADTSVSYCGMTSMDSYYSPSPGQERVEQVNPYSDSKYSPTFPAGKGQAYGDKLRSTFQQDYQDITAESIYNKYHLFMQRPTCKTPCEDSKLLRDDALISCYGKDGAGLTDTELSQSGDTGMDASCLDVKDPGVKSPHEHPVSELGSHLEKSEAENNKSKKRRNRTTFTSYQLEELEKVFQKTHYPDVYAREQLALRTDLTEARVQVWFQNRRAKWRKRERFGQMQQVRSHFSTAYELPLLTQAETYAQIQNPSWLSGSSAASPGPGCVVPCDTAASCMVPHPHSASGMSDFLGMPSPDGNMGQTHMGGLFGNPGAGATINDFELNVDPDRKSSSIASLRMKAKEHSAAISWAT</sequence>
<evidence type="ECO:0000256" key="8">
    <source>
        <dbReference type="ARBA" id="ARBA00023159"/>
    </source>
</evidence>
<keyword evidence="6 13" id="KW-0238">DNA-binding</keyword>
<evidence type="ECO:0000256" key="14">
    <source>
        <dbReference type="RuleBase" id="RU000682"/>
    </source>
</evidence>
<dbReference type="InterPro" id="IPR017970">
    <property type="entry name" value="Homeobox_CS"/>
</dbReference>
<accession>A0A9W7TTP5</accession>
<evidence type="ECO:0000256" key="10">
    <source>
        <dbReference type="ARBA" id="ARBA00023242"/>
    </source>
</evidence>
<evidence type="ECO:0000259" key="16">
    <source>
        <dbReference type="PROSITE" id="PS50071"/>
    </source>
</evidence>
<dbReference type="PROSITE" id="PS50803">
    <property type="entry name" value="OAR"/>
    <property type="match status" value="1"/>
</dbReference>
<dbReference type="SMART" id="SM00389">
    <property type="entry name" value="HOX"/>
    <property type="match status" value="1"/>
</dbReference>
<comment type="subunit">
    <text evidence="11">Binds DNA.</text>
</comment>
<dbReference type="PROSITE" id="PS00027">
    <property type="entry name" value="HOMEOBOX_1"/>
    <property type="match status" value="1"/>
</dbReference>
<organism evidence="18 19">
    <name type="scientific">Triplophysa rosa</name>
    <name type="common">Cave loach</name>
    <dbReference type="NCBI Taxonomy" id="992332"/>
    <lineage>
        <taxon>Eukaryota</taxon>
        <taxon>Metazoa</taxon>
        <taxon>Chordata</taxon>
        <taxon>Craniata</taxon>
        <taxon>Vertebrata</taxon>
        <taxon>Euteleostomi</taxon>
        <taxon>Actinopterygii</taxon>
        <taxon>Neopterygii</taxon>
        <taxon>Teleostei</taxon>
        <taxon>Ostariophysi</taxon>
        <taxon>Cypriniformes</taxon>
        <taxon>Nemacheilidae</taxon>
        <taxon>Triplophysa</taxon>
    </lineage>
</organism>
<evidence type="ECO:0000256" key="13">
    <source>
        <dbReference type="PROSITE-ProRule" id="PRU00108"/>
    </source>
</evidence>
<dbReference type="Pfam" id="PF03826">
    <property type="entry name" value="OAR"/>
    <property type="match status" value="1"/>
</dbReference>
<feature type="region of interest" description="Disordered" evidence="15">
    <location>
        <begin position="130"/>
        <end position="167"/>
    </location>
</feature>
<evidence type="ECO:0000256" key="4">
    <source>
        <dbReference type="ARBA" id="ARBA00022553"/>
    </source>
</evidence>
<dbReference type="PANTHER" id="PTHR24329">
    <property type="entry name" value="HOMEOBOX PROTEIN ARISTALESS"/>
    <property type="match status" value="1"/>
</dbReference>
<dbReference type="AlphaFoldDB" id="A0A9W7TTP5"/>
<evidence type="ECO:0000313" key="19">
    <source>
        <dbReference type="Proteomes" id="UP001059041"/>
    </source>
</evidence>
<feature type="compositionally biased region" description="Basic and acidic residues" evidence="15">
    <location>
        <begin position="130"/>
        <end position="159"/>
    </location>
</feature>
<dbReference type="CDD" id="cd00086">
    <property type="entry name" value="homeodomain"/>
    <property type="match status" value="1"/>
</dbReference>
<dbReference type="EMBL" id="JAFHDT010000012">
    <property type="protein sequence ID" value="KAI7802739.1"/>
    <property type="molecule type" value="Genomic_DNA"/>
</dbReference>
<evidence type="ECO:0000256" key="7">
    <source>
        <dbReference type="ARBA" id="ARBA00023155"/>
    </source>
</evidence>
<evidence type="ECO:0000256" key="3">
    <source>
        <dbReference type="ARBA" id="ARBA00022473"/>
    </source>
</evidence>
<evidence type="ECO:0000256" key="12">
    <source>
        <dbReference type="ARBA" id="ARBA00074894"/>
    </source>
</evidence>
<feature type="domain" description="OAR" evidence="17">
    <location>
        <begin position="335"/>
        <end position="348"/>
    </location>
</feature>
<dbReference type="Pfam" id="PF00046">
    <property type="entry name" value="Homeodomain"/>
    <property type="match status" value="1"/>
</dbReference>
<dbReference type="FunFam" id="1.10.10.60:FF:000127">
    <property type="entry name" value="homeobox protein aristaless-like 4"/>
    <property type="match status" value="1"/>
</dbReference>
<dbReference type="SUPFAM" id="SSF46689">
    <property type="entry name" value="Homeodomain-like"/>
    <property type="match status" value="1"/>
</dbReference>
<keyword evidence="9" id="KW-0804">Transcription</keyword>
<dbReference type="GO" id="GO:0001228">
    <property type="term" value="F:DNA-binding transcription activator activity, RNA polymerase II-specific"/>
    <property type="evidence" value="ECO:0007669"/>
    <property type="project" value="TreeGrafter"/>
</dbReference>
<comment type="caution">
    <text evidence="18">The sequence shown here is derived from an EMBL/GenBank/DDBJ whole genome shotgun (WGS) entry which is preliminary data.</text>
</comment>
<keyword evidence="4" id="KW-0597">Phosphoprotein</keyword>
<dbReference type="GO" id="GO:0048513">
    <property type="term" value="P:animal organ development"/>
    <property type="evidence" value="ECO:0007669"/>
    <property type="project" value="UniProtKB-ARBA"/>
</dbReference>
<keyword evidence="5" id="KW-0805">Transcription regulation</keyword>
<keyword evidence="19" id="KW-1185">Reference proteome</keyword>
<comment type="similarity">
    <text evidence="2">Belongs to the paired homeobox family.</text>
</comment>
<dbReference type="GO" id="GO:0005634">
    <property type="term" value="C:nucleus"/>
    <property type="evidence" value="ECO:0007669"/>
    <property type="project" value="UniProtKB-SubCell"/>
</dbReference>
<keyword evidence="3" id="KW-0217">Developmental protein</keyword>
<dbReference type="InterPro" id="IPR003654">
    <property type="entry name" value="OAR_dom"/>
</dbReference>
<dbReference type="PROSITE" id="PS50071">
    <property type="entry name" value="HOMEOBOX_2"/>
    <property type="match status" value="1"/>
</dbReference>
<evidence type="ECO:0000256" key="2">
    <source>
        <dbReference type="ARBA" id="ARBA00005733"/>
    </source>
</evidence>
<evidence type="ECO:0000256" key="6">
    <source>
        <dbReference type="ARBA" id="ARBA00023125"/>
    </source>
</evidence>
<evidence type="ECO:0000259" key="17">
    <source>
        <dbReference type="PROSITE" id="PS50803"/>
    </source>
</evidence>
<evidence type="ECO:0000256" key="5">
    <source>
        <dbReference type="ARBA" id="ARBA00023015"/>
    </source>
</evidence>
<feature type="DNA-binding region" description="Homeobox" evidence="13">
    <location>
        <begin position="162"/>
        <end position="221"/>
    </location>
</feature>
<dbReference type="OrthoDB" id="6159439at2759"/>
<feature type="domain" description="Homeobox" evidence="16">
    <location>
        <begin position="160"/>
        <end position="220"/>
    </location>
</feature>
<keyword evidence="8" id="KW-0010">Activator</keyword>
<keyword evidence="7 13" id="KW-0371">Homeobox</keyword>
<dbReference type="Proteomes" id="UP001059041">
    <property type="component" value="Linkage Group LG12"/>
</dbReference>
<evidence type="ECO:0000313" key="18">
    <source>
        <dbReference type="EMBL" id="KAI7802739.1"/>
    </source>
</evidence>